<comment type="catalytic activity">
    <reaction evidence="1">
        <text>Exonucleolytic cleavage of poly(A) to 5'-AMP.</text>
        <dbReference type="EC" id="3.1.13.4"/>
    </reaction>
</comment>
<evidence type="ECO:0000259" key="9">
    <source>
        <dbReference type="PROSITE" id="PS51061"/>
    </source>
</evidence>
<dbReference type="PROSITE" id="PS51061">
    <property type="entry name" value="R3H"/>
    <property type="match status" value="1"/>
</dbReference>
<dbReference type="OMA" id="LTTCHED"/>
<dbReference type="CDD" id="cd02325">
    <property type="entry name" value="R3H"/>
    <property type="match status" value="1"/>
</dbReference>
<evidence type="ECO:0000256" key="6">
    <source>
        <dbReference type="ARBA" id="ARBA00022839"/>
    </source>
</evidence>
<evidence type="ECO:0000313" key="11">
    <source>
        <dbReference type="Proteomes" id="UP000318571"/>
    </source>
</evidence>
<comment type="similarity">
    <text evidence="2">Belongs to the CAF1 family.</text>
</comment>
<evidence type="ECO:0000256" key="8">
    <source>
        <dbReference type="SAM" id="MobiDB-lite"/>
    </source>
</evidence>
<dbReference type="GO" id="GO:0005737">
    <property type="term" value="C:cytoplasm"/>
    <property type="evidence" value="ECO:0007669"/>
    <property type="project" value="InterPro"/>
</dbReference>
<accession>A0A553PPW0</accession>
<feature type="domain" description="R3H" evidence="9">
    <location>
        <begin position="167"/>
        <end position="231"/>
    </location>
</feature>
<dbReference type="PANTHER" id="PTHR15092">
    <property type="entry name" value="POLY A -SPECIFIC RIBONUCLEASE/TARGET OF EGR1, MEMBER 1"/>
    <property type="match status" value="1"/>
</dbReference>
<dbReference type="InterPro" id="IPR012677">
    <property type="entry name" value="Nucleotide-bd_a/b_plait_sf"/>
</dbReference>
<dbReference type="GO" id="GO:0000289">
    <property type="term" value="P:nuclear-transcribed mRNA poly(A) tail shortening"/>
    <property type="evidence" value="ECO:0007669"/>
    <property type="project" value="TreeGrafter"/>
</dbReference>
<keyword evidence="6" id="KW-0378">Hydrolase</keyword>
<dbReference type="GO" id="GO:0005634">
    <property type="term" value="C:nucleus"/>
    <property type="evidence" value="ECO:0007669"/>
    <property type="project" value="InterPro"/>
</dbReference>
<keyword evidence="11" id="KW-1185">Reference proteome</keyword>
<keyword evidence="5" id="KW-0540">Nuclease</keyword>
<dbReference type="CDD" id="cd12428">
    <property type="entry name" value="RRM_PARN"/>
    <property type="match status" value="1"/>
</dbReference>
<dbReference type="InterPro" id="IPR036397">
    <property type="entry name" value="RNaseH_sf"/>
</dbReference>
<dbReference type="InterPro" id="IPR035979">
    <property type="entry name" value="RBD_domain_sf"/>
</dbReference>
<dbReference type="SUPFAM" id="SSF54928">
    <property type="entry name" value="RNA-binding domain, RBD"/>
    <property type="match status" value="1"/>
</dbReference>
<dbReference type="GO" id="GO:1990432">
    <property type="term" value="P:siRNA 3'-end processing"/>
    <property type="evidence" value="ECO:0007669"/>
    <property type="project" value="TreeGrafter"/>
</dbReference>
<dbReference type="InterPro" id="IPR006941">
    <property type="entry name" value="RNase_CAF1"/>
</dbReference>
<organism evidence="10 11">
    <name type="scientific">Tigriopus californicus</name>
    <name type="common">Marine copepod</name>
    <dbReference type="NCBI Taxonomy" id="6832"/>
    <lineage>
        <taxon>Eukaryota</taxon>
        <taxon>Metazoa</taxon>
        <taxon>Ecdysozoa</taxon>
        <taxon>Arthropoda</taxon>
        <taxon>Crustacea</taxon>
        <taxon>Multicrustacea</taxon>
        <taxon>Hexanauplia</taxon>
        <taxon>Copepoda</taxon>
        <taxon>Harpacticoida</taxon>
        <taxon>Harpacticidae</taxon>
        <taxon>Tigriopus</taxon>
    </lineage>
</organism>
<reference evidence="10 11" key="1">
    <citation type="journal article" date="2018" name="Nat. Ecol. Evol.">
        <title>Genomic signatures of mitonuclear coevolution across populations of Tigriopus californicus.</title>
        <authorList>
            <person name="Barreto F.S."/>
            <person name="Watson E.T."/>
            <person name="Lima T.G."/>
            <person name="Willett C.S."/>
            <person name="Edmands S."/>
            <person name="Li W."/>
            <person name="Burton R.S."/>
        </authorList>
    </citation>
    <scope>NUCLEOTIDE SEQUENCE [LARGE SCALE GENOMIC DNA]</scope>
    <source>
        <strain evidence="10 11">San Diego</strain>
    </source>
</reference>
<dbReference type="SUPFAM" id="SSF53098">
    <property type="entry name" value="Ribonuclease H-like"/>
    <property type="match status" value="1"/>
</dbReference>
<keyword evidence="6" id="KW-0269">Exonuclease</keyword>
<dbReference type="GO" id="GO:0046872">
    <property type="term" value="F:metal ion binding"/>
    <property type="evidence" value="ECO:0007669"/>
    <property type="project" value="InterPro"/>
</dbReference>
<dbReference type="InterPro" id="IPR001374">
    <property type="entry name" value="R3H_dom"/>
</dbReference>
<dbReference type="STRING" id="6832.A0A553PPW0"/>
<dbReference type="Gene3D" id="3.30.70.330">
    <property type="match status" value="1"/>
</dbReference>
<dbReference type="InterPro" id="IPR012337">
    <property type="entry name" value="RNaseH-like_sf"/>
</dbReference>
<evidence type="ECO:0000256" key="5">
    <source>
        <dbReference type="ARBA" id="ARBA00022722"/>
    </source>
</evidence>
<feature type="compositionally biased region" description="Polar residues" evidence="8">
    <location>
        <begin position="558"/>
        <end position="571"/>
    </location>
</feature>
<dbReference type="GO" id="GO:0003723">
    <property type="term" value="F:RNA binding"/>
    <property type="evidence" value="ECO:0007669"/>
    <property type="project" value="InterPro"/>
</dbReference>
<dbReference type="Gene3D" id="3.30.420.10">
    <property type="entry name" value="Ribonuclease H-like superfamily/Ribonuclease H"/>
    <property type="match status" value="2"/>
</dbReference>
<dbReference type="InterPro" id="IPR051181">
    <property type="entry name" value="CAF1_poly(A)_ribonucleases"/>
</dbReference>
<dbReference type="Pfam" id="PF08675">
    <property type="entry name" value="RNA_bind"/>
    <property type="match status" value="1"/>
</dbReference>
<dbReference type="AlphaFoldDB" id="A0A553PPW0"/>
<dbReference type="InterPro" id="IPR014789">
    <property type="entry name" value="PolyA-riboNase_RNA-binding"/>
</dbReference>
<dbReference type="EMBL" id="VCGU01000002">
    <property type="protein sequence ID" value="TRY79724.1"/>
    <property type="molecule type" value="Genomic_DNA"/>
</dbReference>
<dbReference type="FunFam" id="3.30.420.10:FF:000035">
    <property type="entry name" value="Poly(A)-specific ribonuclease PARN"/>
    <property type="match status" value="1"/>
</dbReference>
<gene>
    <name evidence="10" type="ORF">TCAL_13099</name>
</gene>
<dbReference type="Pfam" id="PF04857">
    <property type="entry name" value="CAF1"/>
    <property type="match status" value="1"/>
</dbReference>
<evidence type="ECO:0000256" key="4">
    <source>
        <dbReference type="ARBA" id="ARBA00015918"/>
    </source>
</evidence>
<dbReference type="GO" id="GO:0004535">
    <property type="term" value="F:poly(A)-specific ribonuclease activity"/>
    <property type="evidence" value="ECO:0007669"/>
    <property type="project" value="UniProtKB-EC"/>
</dbReference>
<dbReference type="Proteomes" id="UP000318571">
    <property type="component" value="Chromosome 6"/>
</dbReference>
<sequence length="571" mass="65098">MEVTAQNFKAVLPMVEKAIDEAQFVAIDGEFTGLNLVKPVSALDLPLERYDALRESSRQFLLVQFGLCTFHYDSKKDLYTNRAFNFYVWPRPYTRNAPDLRFMCQTSSIDFLVKQDFDFNKLFKHGISYLKPEAEEKMKKAIEDRQITRKSNDTPNAQHIPIPEAMETYINEIKTKIQTFIQGNSNTLFLEKSNAFQRRLIYQVAREEFTGIFLESVAVGRDRVIKITKMDANEHAQKDLDRNQSEFDVLDEAVGFAKVIQKLSQSRKPVVGHNMFLDLCYTLNQFVCTLPESYSEFKHLANKTFPILVDTKTMATQYPFRDEIFNSSLEELKNTLMTAPFHMPDVKAVSVDSGYELESEKYHEAGYDAFITGLCFIAMSNHLGTLSKELGPKPRLMPDSPLLKPFFNKIHLMRIADIPYMNLAGEDISPNRDHVFHVTFPSEWKTSDLVNLFSAFGNVQVSWLNESSAYVSLYDPTSAKEVLSALNCSSVYNIMTYGQFKSFEASASLTGITPTLAQSKLSFSDSVSELKELTKKRSISPDPEPYKRSKSVTDDDTPVQTSKNFAESSDW</sequence>
<evidence type="ECO:0000256" key="2">
    <source>
        <dbReference type="ARBA" id="ARBA00008372"/>
    </source>
</evidence>
<name>A0A553PPW0_TIGCA</name>
<protein>
    <recommendedName>
        <fullName evidence="4">Poly(A)-specific ribonuclease PARN</fullName>
        <ecNumber evidence="3">3.1.13.4</ecNumber>
    </recommendedName>
    <alternativeName>
        <fullName evidence="7">Polyadenylate-specific ribonuclease</fullName>
    </alternativeName>
</protein>
<dbReference type="EC" id="3.1.13.4" evidence="3"/>
<evidence type="ECO:0000256" key="3">
    <source>
        <dbReference type="ARBA" id="ARBA00012161"/>
    </source>
</evidence>
<feature type="region of interest" description="Disordered" evidence="8">
    <location>
        <begin position="534"/>
        <end position="571"/>
    </location>
</feature>
<evidence type="ECO:0000256" key="1">
    <source>
        <dbReference type="ARBA" id="ARBA00001663"/>
    </source>
</evidence>
<dbReference type="SUPFAM" id="SSF82708">
    <property type="entry name" value="R3H domain"/>
    <property type="match status" value="1"/>
</dbReference>
<evidence type="ECO:0000256" key="7">
    <source>
        <dbReference type="ARBA" id="ARBA00031923"/>
    </source>
</evidence>
<evidence type="ECO:0000313" key="10">
    <source>
        <dbReference type="EMBL" id="TRY79724.1"/>
    </source>
</evidence>
<dbReference type="InterPro" id="IPR036867">
    <property type="entry name" value="R3H_dom_sf"/>
</dbReference>
<dbReference type="PANTHER" id="PTHR15092:SF44">
    <property type="entry name" value="POLY(A)-SPECIFIC RIBONUCLEASE PARN"/>
    <property type="match status" value="1"/>
</dbReference>
<feature type="compositionally biased region" description="Basic and acidic residues" evidence="8">
    <location>
        <begin position="544"/>
        <end position="553"/>
    </location>
</feature>
<dbReference type="GO" id="GO:1990431">
    <property type="term" value="P:priRNA 3'-end processing"/>
    <property type="evidence" value="ECO:0007669"/>
    <property type="project" value="TreeGrafter"/>
</dbReference>
<proteinExistence type="inferred from homology"/>
<comment type="caution">
    <text evidence="10">The sequence shown here is derived from an EMBL/GenBank/DDBJ whole genome shotgun (WGS) entry which is preliminary data.</text>
</comment>